<dbReference type="OrthoDB" id="2342219at2759"/>
<sequence length="358" mass="42513">RGEVQDQFDRVDIELRELELKNSAIEKNTRFTAFCILIDDDKNVWMNLRDDEYWVPGGYLRMKSDGAYEKFEECVIREVEDRTGIIMPYKNLRKIMEVKYFLTDDVLNVCNIFLAYVHETLDGWMSFNHREINNLEYPLIFPLRMVYDSILRSIGSFRVNQKKGEKRKIKDEDFVRSFDFIGSSVANICKKNPKIIIITGAIAVGKTTFARELSNYLTEKGKHDIYPFFFQYAMINAYFFEMNEIKQLGQDYDYIILDRSYLDTFIFTKATIPDGDGELLNILDQRLGKIEFPFEVKKVFYLKPSVDNMLRRYEIRKGEDEIDGIDSSDNDEYLKMIYDFYENYVDEIYPNYEKIVND</sequence>
<dbReference type="SUPFAM" id="SSF55811">
    <property type="entry name" value="Nudix"/>
    <property type="match status" value="1"/>
</dbReference>
<dbReference type="AlphaFoldDB" id="A0A9N9IWH5"/>
<dbReference type="Proteomes" id="UP000789342">
    <property type="component" value="Unassembled WGS sequence"/>
</dbReference>
<dbReference type="EMBL" id="CAJVPV010034771">
    <property type="protein sequence ID" value="CAG8749510.1"/>
    <property type="molecule type" value="Genomic_DNA"/>
</dbReference>
<dbReference type="SUPFAM" id="SSF52540">
    <property type="entry name" value="P-loop containing nucleoside triphosphate hydrolases"/>
    <property type="match status" value="1"/>
</dbReference>
<proteinExistence type="predicted"/>
<keyword evidence="1" id="KW-0175">Coiled coil</keyword>
<gene>
    <name evidence="2" type="ORF">AMORRO_LOCUS15252</name>
</gene>
<feature type="non-terminal residue" evidence="2">
    <location>
        <position position="1"/>
    </location>
</feature>
<keyword evidence="3" id="KW-1185">Reference proteome</keyword>
<feature type="coiled-coil region" evidence="1">
    <location>
        <begin position="1"/>
        <end position="28"/>
    </location>
</feature>
<dbReference type="InterPro" id="IPR015797">
    <property type="entry name" value="NUDIX_hydrolase-like_dom_sf"/>
</dbReference>
<protein>
    <submittedName>
        <fullName evidence="2">3798_t:CDS:1</fullName>
    </submittedName>
</protein>
<organism evidence="2 3">
    <name type="scientific">Acaulospora morrowiae</name>
    <dbReference type="NCBI Taxonomy" id="94023"/>
    <lineage>
        <taxon>Eukaryota</taxon>
        <taxon>Fungi</taxon>
        <taxon>Fungi incertae sedis</taxon>
        <taxon>Mucoromycota</taxon>
        <taxon>Glomeromycotina</taxon>
        <taxon>Glomeromycetes</taxon>
        <taxon>Diversisporales</taxon>
        <taxon>Acaulosporaceae</taxon>
        <taxon>Acaulospora</taxon>
    </lineage>
</organism>
<evidence type="ECO:0000313" key="2">
    <source>
        <dbReference type="EMBL" id="CAG8749510.1"/>
    </source>
</evidence>
<comment type="caution">
    <text evidence="2">The sequence shown here is derived from an EMBL/GenBank/DDBJ whole genome shotgun (WGS) entry which is preliminary data.</text>
</comment>
<feature type="non-terminal residue" evidence="2">
    <location>
        <position position="358"/>
    </location>
</feature>
<name>A0A9N9IWH5_9GLOM</name>
<dbReference type="Gene3D" id="3.90.79.10">
    <property type="entry name" value="Nucleoside Triphosphate Pyrophosphohydrolase"/>
    <property type="match status" value="1"/>
</dbReference>
<reference evidence="2" key="1">
    <citation type="submission" date="2021-06" db="EMBL/GenBank/DDBJ databases">
        <authorList>
            <person name="Kallberg Y."/>
            <person name="Tangrot J."/>
            <person name="Rosling A."/>
        </authorList>
    </citation>
    <scope>NUCLEOTIDE SEQUENCE</scope>
    <source>
        <strain evidence="2">CL551</strain>
    </source>
</reference>
<accession>A0A9N9IWH5</accession>
<evidence type="ECO:0000256" key="1">
    <source>
        <dbReference type="SAM" id="Coils"/>
    </source>
</evidence>
<dbReference type="InterPro" id="IPR027417">
    <property type="entry name" value="P-loop_NTPase"/>
</dbReference>
<dbReference type="Gene3D" id="3.40.50.300">
    <property type="entry name" value="P-loop containing nucleotide triphosphate hydrolases"/>
    <property type="match status" value="1"/>
</dbReference>
<evidence type="ECO:0000313" key="3">
    <source>
        <dbReference type="Proteomes" id="UP000789342"/>
    </source>
</evidence>